<organism evidence="2 3">
    <name type="scientific">Pseudooceanicola spongiae</name>
    <dbReference type="NCBI Taxonomy" id="2613965"/>
    <lineage>
        <taxon>Bacteria</taxon>
        <taxon>Pseudomonadati</taxon>
        <taxon>Pseudomonadota</taxon>
        <taxon>Alphaproteobacteria</taxon>
        <taxon>Rhodobacterales</taxon>
        <taxon>Paracoccaceae</taxon>
        <taxon>Pseudooceanicola</taxon>
    </lineage>
</organism>
<feature type="transmembrane region" description="Helical" evidence="1">
    <location>
        <begin position="160"/>
        <end position="183"/>
    </location>
</feature>
<dbReference type="PANTHER" id="PTHR40115:SF1">
    <property type="entry name" value="INNER MEMBRANE PROTEIN WITH PEPSY TM HELIX"/>
    <property type="match status" value="1"/>
</dbReference>
<keyword evidence="3" id="KW-1185">Reference proteome</keyword>
<dbReference type="InterPro" id="IPR032307">
    <property type="entry name" value="PepSY_TM-like_2"/>
</dbReference>
<dbReference type="KEGG" id="pshq:F3W81_14830"/>
<dbReference type="Pfam" id="PF16357">
    <property type="entry name" value="PepSY_TM_like_2"/>
    <property type="match status" value="1"/>
</dbReference>
<keyword evidence="1" id="KW-0472">Membrane</keyword>
<dbReference type="EMBL" id="CP045201">
    <property type="protein sequence ID" value="QOL81990.1"/>
    <property type="molecule type" value="Genomic_DNA"/>
</dbReference>
<dbReference type="RefSeq" id="WP_193079904.1">
    <property type="nucleotide sequence ID" value="NZ_CP045201.1"/>
</dbReference>
<dbReference type="PANTHER" id="PTHR40115">
    <property type="entry name" value="INNER MEMBRANE PROTEIN WITH PEPSY TM HELIX"/>
    <property type="match status" value="1"/>
</dbReference>
<feature type="transmembrane region" description="Helical" evidence="1">
    <location>
        <begin position="189"/>
        <end position="209"/>
    </location>
</feature>
<keyword evidence="1" id="KW-1133">Transmembrane helix</keyword>
<proteinExistence type="predicted"/>
<gene>
    <name evidence="2" type="ORF">F3W81_14830</name>
</gene>
<dbReference type="Proteomes" id="UP000594118">
    <property type="component" value="Chromosome"/>
</dbReference>
<dbReference type="AlphaFoldDB" id="A0A7L9WSB6"/>
<sequence>MASGAPMLPGGRAFWLRQFTLWHRITGAASLSTLIFFATTGFLLNHPGLIPARAEITTQTLTLPAPLQGVLSAAPASGTLPLPEALAGWLSPRVSVPLQGIQADFDAREVWIDLPRPGGEGRVIIDRQSATAEVRITRRSWLALAADLHKGRNSGAAWPFVIDALALGTLLFALSGFGILLMHARARPATWPVTAGGLALPAILFLLFVHA</sequence>
<protein>
    <recommendedName>
        <fullName evidence="4">PepSY-associated TM helix domain-containing protein</fullName>
    </recommendedName>
</protein>
<accession>A0A7L9WSB6</accession>
<evidence type="ECO:0000256" key="1">
    <source>
        <dbReference type="SAM" id="Phobius"/>
    </source>
</evidence>
<keyword evidence="1" id="KW-0812">Transmembrane</keyword>
<evidence type="ECO:0008006" key="4">
    <source>
        <dbReference type="Google" id="ProtNLM"/>
    </source>
</evidence>
<evidence type="ECO:0000313" key="3">
    <source>
        <dbReference type="Proteomes" id="UP000594118"/>
    </source>
</evidence>
<reference evidence="2 3" key="1">
    <citation type="submission" date="2019-10" db="EMBL/GenBank/DDBJ databases">
        <title>Pseudopuniceibacterium sp. HQ09 islated from Antarctica.</title>
        <authorList>
            <person name="Liao L."/>
            <person name="Su S."/>
            <person name="Chen B."/>
            <person name="Yu Y."/>
        </authorList>
    </citation>
    <scope>NUCLEOTIDE SEQUENCE [LARGE SCALE GENOMIC DNA]</scope>
    <source>
        <strain evidence="2 3">HQ09</strain>
    </source>
</reference>
<feature type="transmembrane region" description="Helical" evidence="1">
    <location>
        <begin position="25"/>
        <end position="44"/>
    </location>
</feature>
<name>A0A7L9WSB6_9RHOB</name>
<evidence type="ECO:0000313" key="2">
    <source>
        <dbReference type="EMBL" id="QOL81990.1"/>
    </source>
</evidence>